<dbReference type="InterPro" id="IPR050126">
    <property type="entry name" value="Ap4A_hydrolase"/>
</dbReference>
<dbReference type="Proteomes" id="UP000186513">
    <property type="component" value="Unassembled WGS sequence"/>
</dbReference>
<dbReference type="PANTHER" id="PTHR42850:SF2">
    <property type="entry name" value="BLL5683 PROTEIN"/>
    <property type="match status" value="1"/>
</dbReference>
<dbReference type="Gene3D" id="3.60.21.10">
    <property type="match status" value="1"/>
</dbReference>
<proteinExistence type="inferred from homology"/>
<dbReference type="PANTHER" id="PTHR42850">
    <property type="entry name" value="METALLOPHOSPHOESTERASE"/>
    <property type="match status" value="1"/>
</dbReference>
<name>A0A1K2HQ79_9NEIS</name>
<dbReference type="InterPro" id="IPR029052">
    <property type="entry name" value="Metallo-depent_PP-like"/>
</dbReference>
<reference evidence="3 4" key="1">
    <citation type="submission" date="2016-11" db="EMBL/GenBank/DDBJ databases">
        <authorList>
            <person name="Jaros S."/>
            <person name="Januszkiewicz K."/>
            <person name="Wedrychowicz H."/>
        </authorList>
    </citation>
    <scope>NUCLEOTIDE SEQUENCE [LARGE SCALE GENOMIC DNA]</scope>
    <source>
        <strain evidence="3 4">DSM 18899</strain>
    </source>
</reference>
<dbReference type="SUPFAM" id="SSF56300">
    <property type="entry name" value="Metallo-dependent phosphatases"/>
    <property type="match status" value="1"/>
</dbReference>
<dbReference type="Pfam" id="PF12850">
    <property type="entry name" value="Metallophos_2"/>
    <property type="match status" value="1"/>
</dbReference>
<evidence type="ECO:0000313" key="3">
    <source>
        <dbReference type="EMBL" id="SFZ78918.1"/>
    </source>
</evidence>
<keyword evidence="4" id="KW-1185">Reference proteome</keyword>
<dbReference type="GO" id="GO:0005737">
    <property type="term" value="C:cytoplasm"/>
    <property type="evidence" value="ECO:0007669"/>
    <property type="project" value="TreeGrafter"/>
</dbReference>
<dbReference type="STRING" id="1121279.SAMN02745887_03260"/>
<evidence type="ECO:0000256" key="1">
    <source>
        <dbReference type="ARBA" id="ARBA00008950"/>
    </source>
</evidence>
<comment type="similarity">
    <text evidence="1">Belongs to the metallophosphoesterase superfamily. YfcE family.</text>
</comment>
<dbReference type="PIRSF" id="PIRSF000883">
    <property type="entry name" value="Pesterase_MJ0912"/>
    <property type="match status" value="1"/>
</dbReference>
<dbReference type="GO" id="GO:0016791">
    <property type="term" value="F:phosphatase activity"/>
    <property type="evidence" value="ECO:0007669"/>
    <property type="project" value="TreeGrafter"/>
</dbReference>
<sequence>MLLALLTDLHANRQALSACLDDAADFSPDRYVFLGDYVGYGADPEWVLDTVMHYVEWGAIAVRGNHDAATAGTLRRSMRPDAQAVIEWTRPRLASHQRDFLHSLPLTAELEQCFFAHANPWQPEEWEYVLSPADAAHALAAVPHKFIFCGHAHDPALYNLSSMGKLGHYLPVPGQAIPLAGPRRWLAIPGSAGQPRDGNPAAAYALFDTDSQSLTFRRVPYDNAGAAAAVRAAGLPEPLARRLETAG</sequence>
<gene>
    <name evidence="3" type="ORF">SAMN02745887_03260</name>
</gene>
<dbReference type="RefSeq" id="WP_072429847.1">
    <property type="nucleotide sequence ID" value="NZ_FPKR01000014.1"/>
</dbReference>
<dbReference type="OrthoDB" id="9813918at2"/>
<protein>
    <submittedName>
        <fullName evidence="3">Predicted phosphodiesterase</fullName>
    </submittedName>
</protein>
<evidence type="ECO:0000259" key="2">
    <source>
        <dbReference type="Pfam" id="PF12850"/>
    </source>
</evidence>
<dbReference type="AlphaFoldDB" id="A0A1K2HQ79"/>
<accession>A0A1K2HQ79</accession>
<dbReference type="EMBL" id="FPKR01000014">
    <property type="protein sequence ID" value="SFZ78918.1"/>
    <property type="molecule type" value="Genomic_DNA"/>
</dbReference>
<dbReference type="InterPro" id="IPR024654">
    <property type="entry name" value="Calcineurin-like_PHP_lpxH"/>
</dbReference>
<evidence type="ECO:0000313" key="4">
    <source>
        <dbReference type="Proteomes" id="UP000186513"/>
    </source>
</evidence>
<feature type="domain" description="Calcineurin-like phosphoesterase" evidence="2">
    <location>
        <begin position="1"/>
        <end position="211"/>
    </location>
</feature>
<dbReference type="InterPro" id="IPR011152">
    <property type="entry name" value="Pesterase_MJ0912"/>
</dbReference>
<organism evidence="3 4">
    <name type="scientific">Chitinimonas taiwanensis DSM 18899</name>
    <dbReference type="NCBI Taxonomy" id="1121279"/>
    <lineage>
        <taxon>Bacteria</taxon>
        <taxon>Pseudomonadati</taxon>
        <taxon>Pseudomonadota</taxon>
        <taxon>Betaproteobacteria</taxon>
        <taxon>Neisseriales</taxon>
        <taxon>Chitinibacteraceae</taxon>
        <taxon>Chitinimonas</taxon>
    </lineage>
</organism>